<dbReference type="SUPFAM" id="SSF55874">
    <property type="entry name" value="ATPase domain of HSP90 chaperone/DNA topoisomerase II/histidine kinase"/>
    <property type="match status" value="1"/>
</dbReference>
<dbReference type="InterPro" id="IPR050980">
    <property type="entry name" value="2C_sensor_his_kinase"/>
</dbReference>
<dbReference type="InterPro" id="IPR036890">
    <property type="entry name" value="HATPase_C_sf"/>
</dbReference>
<gene>
    <name evidence="9" type="ORF">GCM10010995_19780</name>
</gene>
<keyword evidence="7" id="KW-1133">Transmembrane helix</keyword>
<reference evidence="9" key="1">
    <citation type="journal article" date="2014" name="Int. J. Syst. Evol. Microbiol.">
        <title>Complete genome sequence of Corynebacterium casei LMG S-19264T (=DSM 44701T), isolated from a smear-ripened cheese.</title>
        <authorList>
            <consortium name="US DOE Joint Genome Institute (JGI-PGF)"/>
            <person name="Walter F."/>
            <person name="Albersmeier A."/>
            <person name="Kalinowski J."/>
            <person name="Ruckert C."/>
        </authorList>
    </citation>
    <scope>NUCLEOTIDE SEQUENCE</scope>
    <source>
        <strain evidence="9">CGMCC 1.15758</strain>
    </source>
</reference>
<dbReference type="InterPro" id="IPR004358">
    <property type="entry name" value="Sig_transdc_His_kin-like_C"/>
</dbReference>
<sequence length="401" mass="46445">MMKNSKQRYSIWMLCIFISACIVLVIQSTLMIKSLYKDVIDQKHHYRVIKDLIAIRDAMVKLDASELELAIQTYEQITRNSVSIEAHSHISDHPELHTYDQMIEYFKAHKQLSFDQYYPNADKWVFFNFKPHNPWIDPVVIIAIILRFIFMFMIIYLIIYSGLKLFRQSIYELGNGNNNRSFLGKTKHALEQKVKDLIAERTMILATLFHDIKTPLARAKVRLQTEYELDQVPADLDEIDELIKATVSYYQESTQDTSFKINTIFMRLKQQHPQKISINTTQDYIVHGNETLLYRAFSNITNNAIKYAKHCSIDCDVVQNRLVIRFQDTGPGVPQDKIDKLFLAHYKNLHSEQNSQGHGLGLTICKKIIELHKGEISATSNEQGLCIAVKLIATEENTSPL</sequence>
<evidence type="ECO:0000256" key="1">
    <source>
        <dbReference type="ARBA" id="ARBA00000085"/>
    </source>
</evidence>
<dbReference type="Proteomes" id="UP000636949">
    <property type="component" value="Unassembled WGS sequence"/>
</dbReference>
<evidence type="ECO:0000313" key="9">
    <source>
        <dbReference type="EMBL" id="GGG02429.1"/>
    </source>
</evidence>
<feature type="transmembrane region" description="Helical" evidence="7">
    <location>
        <begin position="139"/>
        <end position="159"/>
    </location>
</feature>
<comment type="caution">
    <text evidence="9">The sequence shown here is derived from an EMBL/GenBank/DDBJ whole genome shotgun (WGS) entry which is preliminary data.</text>
</comment>
<proteinExistence type="predicted"/>
<dbReference type="PRINTS" id="PR00344">
    <property type="entry name" value="BCTRLSENSOR"/>
</dbReference>
<dbReference type="PROSITE" id="PS50109">
    <property type="entry name" value="HIS_KIN"/>
    <property type="match status" value="1"/>
</dbReference>
<keyword evidence="10" id="KW-1185">Reference proteome</keyword>
<keyword evidence="3" id="KW-0808">Transferase</keyword>
<organism evidence="9 10">
    <name type="scientific">Cysteiniphilum litorale</name>
    <dbReference type="NCBI Taxonomy" id="2056700"/>
    <lineage>
        <taxon>Bacteria</taxon>
        <taxon>Pseudomonadati</taxon>
        <taxon>Pseudomonadota</taxon>
        <taxon>Gammaproteobacteria</taxon>
        <taxon>Thiotrichales</taxon>
        <taxon>Fastidiosibacteraceae</taxon>
        <taxon>Cysteiniphilum</taxon>
    </lineage>
</organism>
<dbReference type="EMBL" id="BMJS01000025">
    <property type="protein sequence ID" value="GGG02429.1"/>
    <property type="molecule type" value="Genomic_DNA"/>
</dbReference>
<dbReference type="RefSeq" id="WP_117003342.1">
    <property type="nucleotide sequence ID" value="NZ_BMJS01000025.1"/>
</dbReference>
<dbReference type="GO" id="GO:0005886">
    <property type="term" value="C:plasma membrane"/>
    <property type="evidence" value="ECO:0007669"/>
    <property type="project" value="TreeGrafter"/>
</dbReference>
<keyword evidence="7" id="KW-0472">Membrane</keyword>
<dbReference type="SMART" id="SM00387">
    <property type="entry name" value="HATPase_c"/>
    <property type="match status" value="1"/>
</dbReference>
<dbReference type="InterPro" id="IPR005467">
    <property type="entry name" value="His_kinase_dom"/>
</dbReference>
<protein>
    <recommendedName>
        <fullName evidence="2">histidine kinase</fullName>
        <ecNumber evidence="2">2.7.13.3</ecNumber>
    </recommendedName>
</protein>
<dbReference type="InterPro" id="IPR003594">
    <property type="entry name" value="HATPase_dom"/>
</dbReference>
<dbReference type="PANTHER" id="PTHR44936:SF10">
    <property type="entry name" value="SENSOR PROTEIN RSTB"/>
    <property type="match status" value="1"/>
</dbReference>
<dbReference type="GO" id="GO:0000155">
    <property type="term" value="F:phosphorelay sensor kinase activity"/>
    <property type="evidence" value="ECO:0007669"/>
    <property type="project" value="TreeGrafter"/>
</dbReference>
<evidence type="ECO:0000256" key="3">
    <source>
        <dbReference type="ARBA" id="ARBA00022679"/>
    </source>
</evidence>
<reference evidence="9" key="2">
    <citation type="submission" date="2020-09" db="EMBL/GenBank/DDBJ databases">
        <authorList>
            <person name="Sun Q."/>
            <person name="Zhou Y."/>
        </authorList>
    </citation>
    <scope>NUCLEOTIDE SEQUENCE</scope>
    <source>
        <strain evidence="9">CGMCC 1.15758</strain>
    </source>
</reference>
<evidence type="ECO:0000256" key="5">
    <source>
        <dbReference type="ARBA" id="ARBA00022777"/>
    </source>
</evidence>
<evidence type="ECO:0000259" key="8">
    <source>
        <dbReference type="PROSITE" id="PS50109"/>
    </source>
</evidence>
<feature type="domain" description="Histidine kinase" evidence="8">
    <location>
        <begin position="207"/>
        <end position="395"/>
    </location>
</feature>
<keyword evidence="6" id="KW-0067">ATP-binding</keyword>
<keyword evidence="5" id="KW-0418">Kinase</keyword>
<dbReference type="Gene3D" id="3.30.565.10">
    <property type="entry name" value="Histidine kinase-like ATPase, C-terminal domain"/>
    <property type="match status" value="1"/>
</dbReference>
<keyword evidence="7" id="KW-0812">Transmembrane</keyword>
<accession>A0A8J2Z5N1</accession>
<feature type="transmembrane region" description="Helical" evidence="7">
    <location>
        <begin position="12"/>
        <end position="32"/>
    </location>
</feature>
<evidence type="ECO:0000313" key="10">
    <source>
        <dbReference type="Proteomes" id="UP000636949"/>
    </source>
</evidence>
<dbReference type="Pfam" id="PF02518">
    <property type="entry name" value="HATPase_c"/>
    <property type="match status" value="1"/>
</dbReference>
<evidence type="ECO:0000256" key="4">
    <source>
        <dbReference type="ARBA" id="ARBA00022741"/>
    </source>
</evidence>
<dbReference type="PANTHER" id="PTHR44936">
    <property type="entry name" value="SENSOR PROTEIN CREC"/>
    <property type="match status" value="1"/>
</dbReference>
<name>A0A8J2Z5N1_9GAMM</name>
<dbReference type="EC" id="2.7.13.3" evidence="2"/>
<keyword evidence="4" id="KW-0547">Nucleotide-binding</keyword>
<dbReference type="PROSITE" id="PS51257">
    <property type="entry name" value="PROKAR_LIPOPROTEIN"/>
    <property type="match status" value="1"/>
</dbReference>
<comment type="catalytic activity">
    <reaction evidence="1">
        <text>ATP + protein L-histidine = ADP + protein N-phospho-L-histidine.</text>
        <dbReference type="EC" id="2.7.13.3"/>
    </reaction>
</comment>
<evidence type="ECO:0000256" key="6">
    <source>
        <dbReference type="ARBA" id="ARBA00022840"/>
    </source>
</evidence>
<evidence type="ECO:0000256" key="2">
    <source>
        <dbReference type="ARBA" id="ARBA00012438"/>
    </source>
</evidence>
<dbReference type="AlphaFoldDB" id="A0A8J2Z5N1"/>
<dbReference type="GO" id="GO:0005524">
    <property type="term" value="F:ATP binding"/>
    <property type="evidence" value="ECO:0007669"/>
    <property type="project" value="UniProtKB-KW"/>
</dbReference>
<evidence type="ECO:0000256" key="7">
    <source>
        <dbReference type="SAM" id="Phobius"/>
    </source>
</evidence>